<feature type="transmembrane region" description="Helical" evidence="5">
    <location>
        <begin position="518"/>
        <end position="539"/>
    </location>
</feature>
<protein>
    <submittedName>
        <fullName evidence="6">Uncharacterized protein</fullName>
    </submittedName>
</protein>
<feature type="transmembrane region" description="Helical" evidence="5">
    <location>
        <begin position="577"/>
        <end position="594"/>
    </location>
</feature>
<feature type="region of interest" description="Disordered" evidence="4">
    <location>
        <begin position="648"/>
        <end position="673"/>
    </location>
</feature>
<feature type="compositionally biased region" description="Basic and acidic residues" evidence="4">
    <location>
        <begin position="651"/>
        <end position="660"/>
    </location>
</feature>
<evidence type="ECO:0000256" key="4">
    <source>
        <dbReference type="SAM" id="MobiDB-lite"/>
    </source>
</evidence>
<dbReference type="GO" id="GO:0005615">
    <property type="term" value="C:extracellular space"/>
    <property type="evidence" value="ECO:0007669"/>
    <property type="project" value="TreeGrafter"/>
</dbReference>
<evidence type="ECO:0000313" key="7">
    <source>
        <dbReference type="Proteomes" id="UP001295684"/>
    </source>
</evidence>
<dbReference type="Proteomes" id="UP001295684">
    <property type="component" value="Unassembled WGS sequence"/>
</dbReference>
<dbReference type="PANTHER" id="PTHR46130">
    <property type="entry name" value="LAMGL DOMAIN-CONTAINING PROTEIN"/>
    <property type="match status" value="1"/>
</dbReference>
<dbReference type="GO" id="GO:0004222">
    <property type="term" value="F:metalloendopeptidase activity"/>
    <property type="evidence" value="ECO:0007669"/>
    <property type="project" value="TreeGrafter"/>
</dbReference>
<proteinExistence type="predicted"/>
<evidence type="ECO:0000313" key="6">
    <source>
        <dbReference type="EMBL" id="CAI2384272.1"/>
    </source>
</evidence>
<feature type="transmembrane region" description="Helical" evidence="5">
    <location>
        <begin position="606"/>
        <end position="634"/>
    </location>
</feature>
<dbReference type="GO" id="GO:0007166">
    <property type="term" value="P:cell surface receptor signaling pathway"/>
    <property type="evidence" value="ECO:0007669"/>
    <property type="project" value="TreeGrafter"/>
</dbReference>
<dbReference type="NCBIfam" id="TIGR02232">
    <property type="entry name" value="myxo_disulf_rpt"/>
    <property type="match status" value="2"/>
</dbReference>
<feature type="transmembrane region" description="Helical" evidence="5">
    <location>
        <begin position="431"/>
        <end position="453"/>
    </location>
</feature>
<sequence>MINTPNSNLILLQSFIKNVQGLFLEVHKSLNSNPKIDGVSMIPGGSTYSESFTMAMDTNNVYSFYVSWEEDLSTAEIKLHWNETGSMAAVQSQYFILPDEVVNGNITIACQSGYAVQASDPSSCTDVCGDGILTSGETCDDRNIVSGDGCSSDCQTIENNYICVYNSGLPGHECSSCGTSGYPNTAKDACILCSSGYQHASSNLNTCTQICGDGIQVSGETCDDGNSLSGDGCSKECQIEEHYKCTGQPSVCKVDKIKAEQSVEAVGQAVSISISVGMTSQVALSFSLGQSPSSIWMLINISQILQYTAMLTLYFPKLLISSYRHLSIANFDISIFPNVFTTLFDKSLIEGRDSFDYRFANQNIESTNIFLNCGDVVFLLILFLFLNIIIALLSATCKACKCKKDSEDKRGFCRRIMSHFISRVIQIKNDFFFNSILRVIFEVYLPLSFASIYNTYDMKLENYIDYFSHAVSIFFIIIFVLVLAIIPIILWCRKVSKTQQESGRIRILFKDLKNDKKIVVLDNFFLLLRKLSLSLLLIFGWNHGIVQISIMITIGFLIVLWKIIVRPYQSKLLNFQDILFESLLLSILVLYLNFCSKSSELSTSGFSHICGFICLVLIVWMTIMNYTIAITLFFKNLKKSSSKASVGVKPQEAKNTKFDSTRQPGNPNLRQENINFDSRGSNNLLIRSRGKGVKCPVESINLSQSFHRPLTNRLPLRDRDHIQLGFFKKGVLCRSTFQ</sequence>
<keyword evidence="5" id="KW-1133">Transmembrane helix</keyword>
<name>A0AAD1Y7D7_EUPCR</name>
<keyword evidence="5" id="KW-0472">Membrane</keyword>
<dbReference type="PANTHER" id="PTHR46130:SF3">
    <property type="entry name" value="CHROMOSOME UNDETERMINED SCAFFOLD_33, WHOLE GENOME SHOTGUN SEQUENCE"/>
    <property type="match status" value="1"/>
</dbReference>
<comment type="caution">
    <text evidence="6">The sequence shown here is derived from an EMBL/GenBank/DDBJ whole genome shotgun (WGS) entry which is preliminary data.</text>
</comment>
<evidence type="ECO:0000256" key="2">
    <source>
        <dbReference type="ARBA" id="ARBA00022737"/>
    </source>
</evidence>
<feature type="transmembrane region" description="Helical" evidence="5">
    <location>
        <begin position="376"/>
        <end position="395"/>
    </location>
</feature>
<evidence type="ECO:0000256" key="3">
    <source>
        <dbReference type="ARBA" id="ARBA00023157"/>
    </source>
</evidence>
<reference evidence="6" key="1">
    <citation type="submission" date="2023-07" db="EMBL/GenBank/DDBJ databases">
        <authorList>
            <consortium name="AG Swart"/>
            <person name="Singh M."/>
            <person name="Singh A."/>
            <person name="Seah K."/>
            <person name="Emmerich C."/>
        </authorList>
    </citation>
    <scope>NUCLEOTIDE SEQUENCE</scope>
    <source>
        <strain evidence="6">DP1</strain>
    </source>
</reference>
<dbReference type="Pfam" id="PF13948">
    <property type="entry name" value="DUF4215"/>
    <property type="match status" value="2"/>
</dbReference>
<evidence type="ECO:0000256" key="5">
    <source>
        <dbReference type="SAM" id="Phobius"/>
    </source>
</evidence>
<keyword evidence="1" id="KW-0732">Signal</keyword>
<keyword evidence="2" id="KW-0677">Repeat</keyword>
<dbReference type="InterPro" id="IPR043543">
    <property type="entry name" value="PAPPA/PAPPA2"/>
</dbReference>
<keyword evidence="5" id="KW-0812">Transmembrane</keyword>
<evidence type="ECO:0000256" key="1">
    <source>
        <dbReference type="ARBA" id="ARBA00022729"/>
    </source>
</evidence>
<dbReference type="EMBL" id="CAMPGE010026591">
    <property type="protein sequence ID" value="CAI2384272.1"/>
    <property type="molecule type" value="Genomic_DNA"/>
</dbReference>
<accession>A0AAD1Y7D7</accession>
<organism evidence="6 7">
    <name type="scientific">Euplotes crassus</name>
    <dbReference type="NCBI Taxonomy" id="5936"/>
    <lineage>
        <taxon>Eukaryota</taxon>
        <taxon>Sar</taxon>
        <taxon>Alveolata</taxon>
        <taxon>Ciliophora</taxon>
        <taxon>Intramacronucleata</taxon>
        <taxon>Spirotrichea</taxon>
        <taxon>Hypotrichia</taxon>
        <taxon>Euplotida</taxon>
        <taxon>Euplotidae</taxon>
        <taxon>Moneuplotes</taxon>
    </lineage>
</organism>
<keyword evidence="3" id="KW-1015">Disulfide bond</keyword>
<gene>
    <name evidence="6" type="ORF">ECRASSUSDP1_LOCUS25796</name>
</gene>
<dbReference type="InterPro" id="IPR011936">
    <property type="entry name" value="Myxo_disulph_rpt"/>
</dbReference>
<dbReference type="AlphaFoldDB" id="A0AAD1Y7D7"/>
<feature type="transmembrane region" description="Helical" evidence="5">
    <location>
        <begin position="545"/>
        <end position="565"/>
    </location>
</feature>
<feature type="transmembrane region" description="Helical" evidence="5">
    <location>
        <begin position="473"/>
        <end position="492"/>
    </location>
</feature>
<keyword evidence="7" id="KW-1185">Reference proteome</keyword>
<dbReference type="GO" id="GO:0006508">
    <property type="term" value="P:proteolysis"/>
    <property type="evidence" value="ECO:0007669"/>
    <property type="project" value="TreeGrafter"/>
</dbReference>
<feature type="compositionally biased region" description="Polar residues" evidence="4">
    <location>
        <begin position="661"/>
        <end position="673"/>
    </location>
</feature>